<name>A0A5N0Z252_9ENTE</name>
<evidence type="ECO:0000313" key="1">
    <source>
        <dbReference type="EMBL" id="KAA9208594.1"/>
    </source>
</evidence>
<evidence type="ECO:0000313" key="2">
    <source>
        <dbReference type="Proteomes" id="UP000326078"/>
    </source>
</evidence>
<protein>
    <submittedName>
        <fullName evidence="1">Uncharacterized protein</fullName>
    </submittedName>
</protein>
<proteinExistence type="predicted"/>
<dbReference type="EMBL" id="VYUT01000001">
    <property type="protein sequence ID" value="KAA9208594.1"/>
    <property type="molecule type" value="Genomic_DNA"/>
</dbReference>
<gene>
    <name evidence="1" type="ORF">F6X95_00435</name>
</gene>
<dbReference type="Proteomes" id="UP000326078">
    <property type="component" value="Unassembled WGS sequence"/>
</dbReference>
<accession>A0A5N0Z252</accession>
<sequence length="61" mass="7366">MEKKRAGQKSLTPRNKKKLTEITFQIFVDFGLFPKELLLLPRSFFEIYEKPDFWTPFIRSL</sequence>
<comment type="caution">
    <text evidence="1">The sequence shown here is derived from an EMBL/GenBank/DDBJ whole genome shotgun (WGS) entry which is preliminary data.</text>
</comment>
<dbReference type="AlphaFoldDB" id="A0A5N0Z252"/>
<organism evidence="1 2">
    <name type="scientific">Enterococcus durans</name>
    <dbReference type="NCBI Taxonomy" id="53345"/>
    <lineage>
        <taxon>Bacteria</taxon>
        <taxon>Bacillati</taxon>
        <taxon>Bacillota</taxon>
        <taxon>Bacilli</taxon>
        <taxon>Lactobacillales</taxon>
        <taxon>Enterococcaceae</taxon>
        <taxon>Enterococcus</taxon>
    </lineage>
</organism>
<reference evidence="1 2" key="1">
    <citation type="submission" date="2019-09" db="EMBL/GenBank/DDBJ databases">
        <title>Vancomyinc resistant enterococci isolated from farm animals in Switzerland.</title>
        <authorList>
            <person name="Stevens M.J.A."/>
            <person name="Stephan R."/>
            <person name="Morach M."/>
            <person name="Nuesch-Inderbinen M."/>
        </authorList>
    </citation>
    <scope>NUCLEOTIDE SEQUENCE [LARGE SCALE GENOMIC DNA]</scope>
    <source>
        <strain evidence="1 2">GH27</strain>
    </source>
</reference>